<feature type="region of interest" description="Disordered" evidence="1">
    <location>
        <begin position="134"/>
        <end position="184"/>
    </location>
</feature>
<evidence type="ECO:0000256" key="1">
    <source>
        <dbReference type="SAM" id="MobiDB-lite"/>
    </source>
</evidence>
<dbReference type="InterPro" id="IPR006127">
    <property type="entry name" value="ZnuA-like"/>
</dbReference>
<dbReference type="GO" id="GO:0030001">
    <property type="term" value="P:metal ion transport"/>
    <property type="evidence" value="ECO:0007669"/>
    <property type="project" value="InterPro"/>
</dbReference>
<dbReference type="AlphaFoldDB" id="A0A2I0V2A1"/>
<name>A0A2I0V2A1_9BACI</name>
<dbReference type="PROSITE" id="PS51257">
    <property type="entry name" value="PROKAR_LIPOPROTEIN"/>
    <property type="match status" value="1"/>
</dbReference>
<feature type="compositionally biased region" description="Basic and acidic residues" evidence="1">
    <location>
        <begin position="134"/>
        <end position="182"/>
    </location>
</feature>
<dbReference type="GO" id="GO:0046872">
    <property type="term" value="F:metal ion binding"/>
    <property type="evidence" value="ECO:0007669"/>
    <property type="project" value="InterPro"/>
</dbReference>
<evidence type="ECO:0000313" key="4">
    <source>
        <dbReference type="Proteomes" id="UP000234956"/>
    </source>
</evidence>
<sequence>MKKLYLLLLVAVLALFTAACGDKSSTSQKSDDKDTLSIYTTVYPLSYFAQRIGGDFVEVSSIYPAGANEHTFEPTQKDMMKLADANIFFYIGLGLEGFVENAKKTLANEDVTMVATADTVSDEKLAISTGHVHAEDEHDEHNHAATEEEHDHEHDHAATEGEHDHEADEHGHDEHEHGDIDPHVWLSPTISQDLALAIKNTLVEKMPAQESTFNKNYEALVKELQDLDNDFKAMADKAPNKTFFVSHAAFGYIAGQYGFTQVPIAGLNSQNEPSQKELTKIVDKANELHIHYILFEQNVSSKLAEVIQKEVGAESLVLHNLSVLTADDEKNKETYFTLMQKNIQTLEKALNAH</sequence>
<dbReference type="PRINTS" id="PR00691">
    <property type="entry name" value="ADHESINB"/>
</dbReference>
<dbReference type="InterPro" id="IPR006129">
    <property type="entry name" value="AdhesinB"/>
</dbReference>
<protein>
    <submittedName>
        <fullName evidence="3">Adhesin</fullName>
    </submittedName>
</protein>
<keyword evidence="2" id="KW-0732">Signal</keyword>
<comment type="caution">
    <text evidence="3">The sequence shown here is derived from an EMBL/GenBank/DDBJ whole genome shotgun (WGS) entry which is preliminary data.</text>
</comment>
<accession>A0A2I0V2A1</accession>
<dbReference type="Pfam" id="PF01297">
    <property type="entry name" value="ZnuA"/>
    <property type="match status" value="1"/>
</dbReference>
<reference evidence="3 4" key="1">
    <citation type="submission" date="2017-10" db="EMBL/GenBank/DDBJ databases">
        <title>Draft genome of Lysinibacillus fusiformis strain Juneja, a laboratory-derived pathogen of Drosophila melanogaster.</title>
        <authorList>
            <person name="Smith B.R."/>
            <person name="Unckless R.L."/>
        </authorList>
    </citation>
    <scope>NUCLEOTIDE SEQUENCE [LARGE SCALE GENOMIC DNA]</scope>
    <source>
        <strain evidence="3 4">Juneja</strain>
    </source>
</reference>
<dbReference type="Proteomes" id="UP000234956">
    <property type="component" value="Unassembled WGS sequence"/>
</dbReference>
<dbReference type="SUPFAM" id="SSF53807">
    <property type="entry name" value="Helical backbone' metal receptor"/>
    <property type="match status" value="1"/>
</dbReference>
<dbReference type="PANTHER" id="PTHR42953">
    <property type="entry name" value="HIGH-AFFINITY ZINC UPTAKE SYSTEM PROTEIN ZNUA-RELATED"/>
    <property type="match status" value="1"/>
</dbReference>
<evidence type="ECO:0000313" key="3">
    <source>
        <dbReference type="EMBL" id="PKU52438.1"/>
    </source>
</evidence>
<proteinExistence type="predicted"/>
<feature type="signal peptide" evidence="2">
    <location>
        <begin position="1"/>
        <end position="21"/>
    </location>
</feature>
<organism evidence="3 4">
    <name type="scientific">Lysinibacillus fusiformis</name>
    <dbReference type="NCBI Taxonomy" id="28031"/>
    <lineage>
        <taxon>Bacteria</taxon>
        <taxon>Bacillati</taxon>
        <taxon>Bacillota</taxon>
        <taxon>Bacilli</taxon>
        <taxon>Bacillales</taxon>
        <taxon>Bacillaceae</taxon>
        <taxon>Lysinibacillus</taxon>
    </lineage>
</organism>
<dbReference type="Gene3D" id="3.40.50.1980">
    <property type="entry name" value="Nitrogenase molybdenum iron protein domain"/>
    <property type="match status" value="3"/>
</dbReference>
<evidence type="ECO:0000256" key="2">
    <source>
        <dbReference type="SAM" id="SignalP"/>
    </source>
</evidence>
<dbReference type="EMBL" id="PDFK01000002">
    <property type="protein sequence ID" value="PKU52438.1"/>
    <property type="molecule type" value="Genomic_DNA"/>
</dbReference>
<feature type="chain" id="PRO_5039694856" evidence="2">
    <location>
        <begin position="22"/>
        <end position="353"/>
    </location>
</feature>
<gene>
    <name evidence="3" type="ORF">CRI88_08730</name>
</gene>
<dbReference type="InterPro" id="IPR050492">
    <property type="entry name" value="Bact_metal-bind_prot9"/>
</dbReference>
<dbReference type="RefSeq" id="WP_058845036.1">
    <property type="nucleotide sequence ID" value="NZ_PDFK01000002.1"/>
</dbReference>
<dbReference type="PANTHER" id="PTHR42953:SF8">
    <property type="entry name" value="ZINT DOMAIN-CONTAINING PROTEIN"/>
    <property type="match status" value="1"/>
</dbReference>
<dbReference type="GO" id="GO:0007155">
    <property type="term" value="P:cell adhesion"/>
    <property type="evidence" value="ECO:0007669"/>
    <property type="project" value="InterPro"/>
</dbReference>